<feature type="domain" description="Thiolase C-terminal" evidence="7">
    <location>
        <begin position="265"/>
        <end position="366"/>
    </location>
</feature>
<accession>E0XST1</accession>
<dbReference type="SUPFAM" id="SSF53901">
    <property type="entry name" value="Thiolase-like"/>
    <property type="match status" value="2"/>
</dbReference>
<evidence type="ECO:0000259" key="7">
    <source>
        <dbReference type="Pfam" id="PF02803"/>
    </source>
</evidence>
<keyword evidence="2 4" id="KW-0808">Transferase</keyword>
<dbReference type="Pfam" id="PF02803">
    <property type="entry name" value="Thiolase_C"/>
    <property type="match status" value="1"/>
</dbReference>
<keyword evidence="5" id="KW-1133">Transmembrane helix</keyword>
<dbReference type="InterPro" id="IPR016039">
    <property type="entry name" value="Thiolase-like"/>
</dbReference>
<keyword evidence="5" id="KW-0472">Membrane</keyword>
<evidence type="ECO:0000256" key="5">
    <source>
        <dbReference type="SAM" id="Phobius"/>
    </source>
</evidence>
<reference evidence="8" key="1">
    <citation type="journal article" date="2011" name="Environ. Microbiol.">
        <title>Time-series analyses of Monterey Bay coastal microbial picoplankton using a 'genome proxy' microarray.</title>
        <authorList>
            <person name="Rich V.I."/>
            <person name="Pham V.D."/>
            <person name="Eppley J."/>
            <person name="Shi Y."/>
            <person name="DeLong E.F."/>
        </authorList>
    </citation>
    <scope>NUCLEOTIDE SEQUENCE</scope>
</reference>
<feature type="transmembrane region" description="Helical" evidence="5">
    <location>
        <begin position="349"/>
        <end position="368"/>
    </location>
</feature>
<dbReference type="PANTHER" id="PTHR18919:SF107">
    <property type="entry name" value="ACETYL-COA ACETYLTRANSFERASE, CYTOSOLIC"/>
    <property type="match status" value="1"/>
</dbReference>
<evidence type="ECO:0000313" key="8">
    <source>
        <dbReference type="EMBL" id="ADI17485.1"/>
    </source>
</evidence>
<dbReference type="InterPro" id="IPR002155">
    <property type="entry name" value="Thiolase"/>
</dbReference>
<dbReference type="InterPro" id="IPR020616">
    <property type="entry name" value="Thiolase_N"/>
</dbReference>
<dbReference type="Pfam" id="PF00108">
    <property type="entry name" value="Thiolase_N"/>
    <property type="match status" value="1"/>
</dbReference>
<keyword evidence="3 4" id="KW-0012">Acyltransferase</keyword>
<evidence type="ECO:0000256" key="1">
    <source>
        <dbReference type="ARBA" id="ARBA00010982"/>
    </source>
</evidence>
<dbReference type="Gene3D" id="3.40.47.10">
    <property type="match status" value="2"/>
</dbReference>
<sequence length="373" mass="40814">MAFIISARRSPVIPKNGAFNSLEFEKIASPVIKAVLNDAQVAPRDLDYVIIGNALGAGGNPARLCSLEAEIPDTCPAITIDSQCCSGIDAIGLAAAKIKSGDADLILAGGVESYSKAPLRAKVDQKKNIKPYNFAKFSPWESEESNLIENVFSNPNISKVPKCDQFKLAIESHQKALKWNHPDIVPVKVNEKTVINDHFTRNLNLQTCLRIENYKNQKINPCLIANSADGAGMVVVASKKYLKKKRSLKFFLKINNHYQFGYCALDPTKIPKKFLAHSFYNARQFNQIEWMESFAGQFIINKETFDLPDATTNPYGGMLAMGHPVAATGAILISRLFHGLKNIGNTKRFLNGLALIPSAGGLVSAIYLSGINS</sequence>
<evidence type="ECO:0000256" key="2">
    <source>
        <dbReference type="ARBA" id="ARBA00022679"/>
    </source>
</evidence>
<dbReference type="AlphaFoldDB" id="E0XST1"/>
<dbReference type="PIRSF" id="PIRSF000429">
    <property type="entry name" value="Ac-CoA_Ac_transf"/>
    <property type="match status" value="1"/>
</dbReference>
<proteinExistence type="inferred from homology"/>
<name>E0XST1_9PROT</name>
<evidence type="ECO:0000259" key="6">
    <source>
        <dbReference type="Pfam" id="PF00108"/>
    </source>
</evidence>
<organism evidence="8">
    <name type="scientific">uncultured beta proteobacterium HF0130_04F21</name>
    <dbReference type="NCBI Taxonomy" id="710819"/>
    <lineage>
        <taxon>Bacteria</taxon>
        <taxon>Pseudomonadati</taxon>
        <taxon>Pseudomonadota</taxon>
        <taxon>Betaproteobacteria</taxon>
        <taxon>Nitrosomonadales</taxon>
        <taxon>Nitrosomonadaceae</taxon>
        <taxon>environmental samples</taxon>
    </lineage>
</organism>
<dbReference type="GO" id="GO:0003988">
    <property type="term" value="F:acetyl-CoA C-acyltransferase activity"/>
    <property type="evidence" value="ECO:0007669"/>
    <property type="project" value="UniProtKB-ARBA"/>
</dbReference>
<dbReference type="PANTHER" id="PTHR18919">
    <property type="entry name" value="ACETYL-COA C-ACYLTRANSFERASE"/>
    <property type="match status" value="1"/>
</dbReference>
<dbReference type="InterPro" id="IPR020617">
    <property type="entry name" value="Thiolase_C"/>
</dbReference>
<dbReference type="CDD" id="cd00751">
    <property type="entry name" value="thiolase"/>
    <property type="match status" value="1"/>
</dbReference>
<dbReference type="InterPro" id="IPR020613">
    <property type="entry name" value="Thiolase_CS"/>
</dbReference>
<dbReference type="PROSITE" id="PS00737">
    <property type="entry name" value="THIOLASE_2"/>
    <property type="match status" value="1"/>
</dbReference>
<evidence type="ECO:0000256" key="4">
    <source>
        <dbReference type="RuleBase" id="RU003557"/>
    </source>
</evidence>
<comment type="similarity">
    <text evidence="1 4">Belongs to the thiolase-like superfamily. Thiolase family.</text>
</comment>
<dbReference type="EMBL" id="GU474866">
    <property type="protein sequence ID" value="ADI17485.1"/>
    <property type="molecule type" value="Genomic_DNA"/>
</dbReference>
<feature type="domain" description="Thiolase N-terminal" evidence="6">
    <location>
        <begin position="3"/>
        <end position="238"/>
    </location>
</feature>
<keyword evidence="5" id="KW-0812">Transmembrane</keyword>
<feature type="transmembrane region" description="Helical" evidence="5">
    <location>
        <begin position="315"/>
        <end position="337"/>
    </location>
</feature>
<evidence type="ECO:0000256" key="3">
    <source>
        <dbReference type="ARBA" id="ARBA00023315"/>
    </source>
</evidence>
<protein>
    <submittedName>
        <fullName evidence="8">Acetyl-CoA acetyltransferase</fullName>
    </submittedName>
</protein>